<gene>
    <name evidence="2" type="ORF">APAL1065_LOCUS15605</name>
</gene>
<dbReference type="EMBL" id="HBHT01023261">
    <property type="protein sequence ID" value="CAD9973832.1"/>
    <property type="molecule type" value="Transcribed_RNA"/>
</dbReference>
<reference evidence="2" key="1">
    <citation type="submission" date="2021-01" db="EMBL/GenBank/DDBJ databases">
        <authorList>
            <person name="Corre E."/>
            <person name="Pelletier E."/>
            <person name="Niang G."/>
            <person name="Scheremetjew M."/>
            <person name="Finn R."/>
            <person name="Kale V."/>
            <person name="Holt S."/>
            <person name="Cochrane G."/>
            <person name="Meng A."/>
            <person name="Brown T."/>
            <person name="Cohen L."/>
        </authorList>
    </citation>
    <scope>NUCLEOTIDE SEQUENCE</scope>
    <source>
        <strain evidence="2">CCMP125</strain>
    </source>
</reference>
<proteinExistence type="predicted"/>
<accession>A0A7S2YFQ4</accession>
<name>A0A7S2YFQ4_9STRA</name>
<sequence length="143" mass="15729">MERGYGHDKSPSAWGVLGVCCCFCSNGNARMSWFGTNCTETKPYRSPQHALNSMNRSASPFLPHRSSFHTQKDHDRVRKGRATNLATIIDLRTSVVELLQPACFSSCLFLMRRGLSDTNAGSFPAHKGGSIPKGKKLFPLPQG</sequence>
<feature type="region of interest" description="Disordered" evidence="1">
    <location>
        <begin position="121"/>
        <end position="143"/>
    </location>
</feature>
<evidence type="ECO:0000313" key="2">
    <source>
        <dbReference type="EMBL" id="CAD9973832.1"/>
    </source>
</evidence>
<evidence type="ECO:0000256" key="1">
    <source>
        <dbReference type="SAM" id="MobiDB-lite"/>
    </source>
</evidence>
<organism evidence="2">
    <name type="scientific">Entomoneis paludosa</name>
    <dbReference type="NCBI Taxonomy" id="265537"/>
    <lineage>
        <taxon>Eukaryota</taxon>
        <taxon>Sar</taxon>
        <taxon>Stramenopiles</taxon>
        <taxon>Ochrophyta</taxon>
        <taxon>Bacillariophyta</taxon>
        <taxon>Bacillariophyceae</taxon>
        <taxon>Bacillariophycidae</taxon>
        <taxon>Entomoneidaceae</taxon>
        <taxon>Entomoneis</taxon>
    </lineage>
</organism>
<dbReference type="AlphaFoldDB" id="A0A7S2YFQ4"/>
<protein>
    <submittedName>
        <fullName evidence="2">Uncharacterized protein</fullName>
    </submittedName>
</protein>